<evidence type="ECO:0000256" key="3">
    <source>
        <dbReference type="ARBA" id="ARBA00022723"/>
    </source>
</evidence>
<dbReference type="EMBL" id="CP049889">
    <property type="protein sequence ID" value="QIK51909.1"/>
    <property type="molecule type" value="Genomic_DNA"/>
</dbReference>
<evidence type="ECO:0000256" key="2">
    <source>
        <dbReference type="ARBA" id="ARBA00022679"/>
    </source>
</evidence>
<protein>
    <submittedName>
        <fullName evidence="5">3-keto-5-aminohexanoate cleavage protein</fullName>
    </submittedName>
</protein>
<dbReference type="Pfam" id="PF05853">
    <property type="entry name" value="BKACE"/>
    <property type="match status" value="1"/>
</dbReference>
<dbReference type="GO" id="GO:0043720">
    <property type="term" value="F:3-keto-5-aminohexanoate cleavage activity"/>
    <property type="evidence" value="ECO:0007669"/>
    <property type="project" value="InterPro"/>
</dbReference>
<keyword evidence="2" id="KW-0808">Transferase</keyword>
<dbReference type="InterPro" id="IPR008567">
    <property type="entry name" value="BKACE"/>
</dbReference>
<dbReference type="Proteomes" id="UP000501830">
    <property type="component" value="Chromosome"/>
</dbReference>
<keyword evidence="3" id="KW-0479">Metal-binding</keyword>
<evidence type="ECO:0000256" key="1">
    <source>
        <dbReference type="ARBA" id="ARBA00001947"/>
    </source>
</evidence>
<keyword evidence="4" id="KW-0862">Zinc</keyword>
<evidence type="ECO:0000256" key="4">
    <source>
        <dbReference type="ARBA" id="ARBA00022833"/>
    </source>
</evidence>
<comment type="cofactor">
    <cofactor evidence="1">
        <name>Zn(2+)</name>
        <dbReference type="ChEBI" id="CHEBI:29105"/>
    </cofactor>
</comment>
<evidence type="ECO:0000313" key="6">
    <source>
        <dbReference type="Proteomes" id="UP000501830"/>
    </source>
</evidence>
<dbReference type="GO" id="GO:0046872">
    <property type="term" value="F:metal ion binding"/>
    <property type="evidence" value="ECO:0007669"/>
    <property type="project" value="UniProtKB-KW"/>
</dbReference>
<evidence type="ECO:0000313" key="5">
    <source>
        <dbReference type="EMBL" id="QIK51909.1"/>
    </source>
</evidence>
<organism evidence="5 6">
    <name type="scientific">Jeotgalibaca porci</name>
    <dbReference type="NCBI Taxonomy" id="1868793"/>
    <lineage>
        <taxon>Bacteria</taxon>
        <taxon>Bacillati</taxon>
        <taxon>Bacillota</taxon>
        <taxon>Bacilli</taxon>
        <taxon>Lactobacillales</taxon>
        <taxon>Carnobacteriaceae</taxon>
        <taxon>Jeotgalibaca</taxon>
    </lineage>
</organism>
<name>A0A6G7WI59_9LACT</name>
<dbReference type="RefSeq" id="WP_166062970.1">
    <property type="nucleotide sequence ID" value="NZ_CP049889.1"/>
</dbReference>
<dbReference type="KEGG" id="jpo:G7058_07655"/>
<keyword evidence="6" id="KW-1185">Reference proteome</keyword>
<gene>
    <name evidence="5" type="ORF">G7058_07655</name>
</gene>
<reference evidence="5 6" key="1">
    <citation type="journal article" date="2017" name="Int. J. Syst. Evol. Microbiol.">
        <title>Jeotgalibaca porci sp. nov. and Jeotgalibaca arthritidis sp. nov., isolated from pigs, and emended description of the genus Jeotgalibaca.</title>
        <authorList>
            <person name="Zamora L."/>
            <person name="Perez-Sancho M."/>
            <person name="Dominguez L."/>
            <person name="Fernandez-Garayzabal J.F."/>
            <person name="Vela A.I."/>
        </authorList>
    </citation>
    <scope>NUCLEOTIDE SEQUENCE [LARGE SCALE GENOMIC DNA]</scope>
    <source>
        <strain evidence="5 6">CCUG 69148</strain>
    </source>
</reference>
<accession>A0A6G7WI59</accession>
<dbReference type="GeneID" id="94553155"/>
<dbReference type="AlphaFoldDB" id="A0A6G7WI59"/>
<dbReference type="Gene3D" id="3.20.20.70">
    <property type="entry name" value="Aldolase class I"/>
    <property type="match status" value="1"/>
</dbReference>
<proteinExistence type="predicted"/>
<dbReference type="InterPro" id="IPR013785">
    <property type="entry name" value="Aldolase_TIM"/>
</dbReference>
<dbReference type="PANTHER" id="PTHR37418:SF2">
    <property type="entry name" value="3-KETO-5-AMINOHEXANOATE CLEAVAGE ENZYME"/>
    <property type="match status" value="1"/>
</dbReference>
<dbReference type="PANTHER" id="PTHR37418">
    <property type="entry name" value="3-KETO-5-AMINOHEXANOATE CLEAVAGE ENZYME-RELATED"/>
    <property type="match status" value="1"/>
</dbReference>
<sequence>MEAENKTIITAALTGSQGNKRKNPYTPVTCDEIIADAYECYLHGAAIVHIHVKADDGIEREINNDKFQYIKEGIQSKCDLIINFTTSGEYNHFEGMDLIGTADAHQEKRLRILDVEPDIATYDIPTLNFGERIFMNPLPFLRKLGVEMQAQKIKPEVEVYSVGDIALAEKLMAEGVLEQDAFFQICLGISGGTPATVKNLLAMQEALPQGINWSAFGVGIHHLPILYTTLALGGHVRVGLEDNRYYKKGELTTNSELVKCAARIIHEFGNTVATPDDARAILGITR</sequence>